<dbReference type="EMBL" id="WNKX01000014">
    <property type="protein sequence ID" value="MTW12540.1"/>
    <property type="molecule type" value="Genomic_DNA"/>
</dbReference>
<feature type="domain" description="Response regulatory" evidence="14">
    <location>
        <begin position="471"/>
        <end position="590"/>
    </location>
</feature>
<dbReference type="Pfam" id="PF02518">
    <property type="entry name" value="HATPase_c"/>
    <property type="match status" value="1"/>
</dbReference>
<keyword evidence="12" id="KW-1133">Transmembrane helix</keyword>
<dbReference type="InterPro" id="IPR036641">
    <property type="entry name" value="HPT_dom_sf"/>
</dbReference>
<dbReference type="InterPro" id="IPR003594">
    <property type="entry name" value="HATPase_dom"/>
</dbReference>
<dbReference type="SUPFAM" id="SSF52172">
    <property type="entry name" value="CheY-like"/>
    <property type="match status" value="1"/>
</dbReference>
<dbReference type="Gene3D" id="3.30.565.10">
    <property type="entry name" value="Histidine kinase-like ATPase, C-terminal domain"/>
    <property type="match status" value="1"/>
</dbReference>
<dbReference type="SUPFAM" id="SSF47384">
    <property type="entry name" value="Homodimeric domain of signal transducing histidine kinase"/>
    <property type="match status" value="1"/>
</dbReference>
<feature type="transmembrane region" description="Helical" evidence="12">
    <location>
        <begin position="37"/>
        <end position="59"/>
    </location>
</feature>
<evidence type="ECO:0000259" key="13">
    <source>
        <dbReference type="PROSITE" id="PS50109"/>
    </source>
</evidence>
<keyword evidence="6" id="KW-0843">Virulence</keyword>
<dbReference type="CDD" id="cd00082">
    <property type="entry name" value="HisKA"/>
    <property type="match status" value="1"/>
</dbReference>
<dbReference type="GO" id="GO:0005886">
    <property type="term" value="C:plasma membrane"/>
    <property type="evidence" value="ECO:0007669"/>
    <property type="project" value="UniProtKB-SubCell"/>
</dbReference>
<dbReference type="PROSITE" id="PS50110">
    <property type="entry name" value="RESPONSE_REGULATORY"/>
    <property type="match status" value="1"/>
</dbReference>
<dbReference type="Gene3D" id="3.40.50.2300">
    <property type="match status" value="1"/>
</dbReference>
<dbReference type="PRINTS" id="PR00344">
    <property type="entry name" value="BCTRLSENSOR"/>
</dbReference>
<keyword evidence="3 10" id="KW-0597">Phosphoprotein</keyword>
<feature type="modified residue" description="4-aspartylphosphate" evidence="10">
    <location>
        <position position="520"/>
    </location>
</feature>
<organism evidence="16 17">
    <name type="scientific">Massilia eburnea</name>
    <dbReference type="NCBI Taxonomy" id="1776165"/>
    <lineage>
        <taxon>Bacteria</taxon>
        <taxon>Pseudomonadati</taxon>
        <taxon>Pseudomonadota</taxon>
        <taxon>Betaproteobacteria</taxon>
        <taxon>Burkholderiales</taxon>
        <taxon>Oxalobacteraceae</taxon>
        <taxon>Telluria group</taxon>
        <taxon>Massilia</taxon>
    </lineage>
</organism>
<evidence type="ECO:0000256" key="6">
    <source>
        <dbReference type="ARBA" id="ARBA00023026"/>
    </source>
</evidence>
<sequence>MSDNTTTSFSALRAALSERVVAPGAHAESLGAWRLSLLNGMCAASCYLGLLLGFPSVYLSVQNQLWALVAADALALGTVTLLHFRHGLAYRYRAAAFLAVVYILAVALLFAVGTLSQIYLLAVPVLSALLLGRRAAMLAIATCSATLFAAGYFGKIPQGTPTETATPLLHWTVISTNFMLVASLLVLSCAYLLQKLESQIGVLQAREAALRESMAAQKAAEESNEQKSEFLAMISHEVRTPLGGVIGMLRLAKKDASLSSDTRNKLRISLGNAEVLLHIINDILDFSRLEAGKMPFETIDFDLPALLNDVVALLADRAETKGISLVADLTPDLPQWWLGDPVRLRQVVMNLVGNGVKFTEHGEVRLSARVTAGGGIELTVTDTGIGIDNSELERLFHRFEQASAATSRKYGGAGLGLAICRNIVDTMGGAIDVQSAPGQGSVFRVYLPLQAGRPVPVHAAGVRVRHSASLAILCAEDGSTNQIILRELLGDMGHAVTIAEDGVAALERLAERDYDMVIMDSRMPRMDGVAALRQLRAGASGVRNPAVPVIALTANAADDERERFMAAGANGFLPKPIDEASLHAEIGRQIALLQAAKTPSLAALDALFVQEREPVRRTAPSAAVRAAFLREAPRLMAAIQEGLAGSDAAKVSLNAHTLLGGAGLFGAVELRSLCGQIESMAEARQLSSLAPLVDALEIELAAALAALAPAPQPAPQPAPALEPAQ</sequence>
<dbReference type="PANTHER" id="PTHR45339:SF3">
    <property type="entry name" value="HISTIDINE KINASE"/>
    <property type="match status" value="1"/>
</dbReference>
<dbReference type="InterPro" id="IPR036890">
    <property type="entry name" value="HATPase_C_sf"/>
</dbReference>
<evidence type="ECO:0000256" key="7">
    <source>
        <dbReference type="ARBA" id="ARBA00058004"/>
    </source>
</evidence>
<dbReference type="InterPro" id="IPR003661">
    <property type="entry name" value="HisK_dim/P_dom"/>
</dbReference>
<dbReference type="InterPro" id="IPR005467">
    <property type="entry name" value="His_kinase_dom"/>
</dbReference>
<name>A0A6L6QKA1_9BURK</name>
<dbReference type="Pfam" id="PF00072">
    <property type="entry name" value="Response_reg"/>
    <property type="match status" value="1"/>
</dbReference>
<evidence type="ECO:0000313" key="16">
    <source>
        <dbReference type="EMBL" id="MTW12540.1"/>
    </source>
</evidence>
<dbReference type="FunFam" id="3.30.565.10:FF:000010">
    <property type="entry name" value="Sensor histidine kinase RcsC"/>
    <property type="match status" value="1"/>
</dbReference>
<dbReference type="AlphaFoldDB" id="A0A6L6QKA1"/>
<dbReference type="GO" id="GO:0000155">
    <property type="term" value="F:phosphorelay sensor kinase activity"/>
    <property type="evidence" value="ECO:0007669"/>
    <property type="project" value="InterPro"/>
</dbReference>
<dbReference type="InterPro" id="IPR036097">
    <property type="entry name" value="HisK_dim/P_sf"/>
</dbReference>
<keyword evidence="12" id="KW-0812">Transmembrane</keyword>
<feature type="coiled-coil region" evidence="11">
    <location>
        <begin position="193"/>
        <end position="226"/>
    </location>
</feature>
<feature type="transmembrane region" description="Helical" evidence="12">
    <location>
        <begin position="135"/>
        <end position="156"/>
    </location>
</feature>
<dbReference type="CDD" id="cd16922">
    <property type="entry name" value="HATPase_EvgS-ArcB-TorS-like"/>
    <property type="match status" value="1"/>
</dbReference>
<evidence type="ECO:0000259" key="15">
    <source>
        <dbReference type="PROSITE" id="PS50894"/>
    </source>
</evidence>
<dbReference type="InterPro" id="IPR004358">
    <property type="entry name" value="Sig_transdc_His_kin-like_C"/>
</dbReference>
<evidence type="ECO:0000256" key="8">
    <source>
        <dbReference type="ARBA" id="ARBA00070152"/>
    </source>
</evidence>
<dbReference type="SMART" id="SM00388">
    <property type="entry name" value="HisKA"/>
    <property type="match status" value="1"/>
</dbReference>
<keyword evidence="11" id="KW-0175">Coiled coil</keyword>
<dbReference type="RefSeq" id="WP_155455470.1">
    <property type="nucleotide sequence ID" value="NZ_WNKX01000014.1"/>
</dbReference>
<dbReference type="SMART" id="SM00387">
    <property type="entry name" value="HATPase_c"/>
    <property type="match status" value="1"/>
</dbReference>
<dbReference type="PROSITE" id="PS50894">
    <property type="entry name" value="HPT"/>
    <property type="match status" value="1"/>
</dbReference>
<dbReference type="InterPro" id="IPR011006">
    <property type="entry name" value="CheY-like_superfamily"/>
</dbReference>
<evidence type="ECO:0000256" key="5">
    <source>
        <dbReference type="ARBA" id="ARBA00023012"/>
    </source>
</evidence>
<evidence type="ECO:0000256" key="9">
    <source>
        <dbReference type="PROSITE-ProRule" id="PRU00110"/>
    </source>
</evidence>
<dbReference type="CDD" id="cd00088">
    <property type="entry name" value="HPT"/>
    <property type="match status" value="1"/>
</dbReference>
<dbReference type="CDD" id="cd17546">
    <property type="entry name" value="REC_hyHK_CKI1_RcsC-like"/>
    <property type="match status" value="1"/>
</dbReference>
<evidence type="ECO:0000256" key="2">
    <source>
        <dbReference type="ARBA" id="ARBA00012438"/>
    </source>
</evidence>
<keyword evidence="17" id="KW-1185">Reference proteome</keyword>
<dbReference type="Pfam" id="PF20969">
    <property type="entry name" value="MASE11"/>
    <property type="match status" value="1"/>
</dbReference>
<feature type="transmembrane region" description="Helical" evidence="12">
    <location>
        <begin position="96"/>
        <end position="123"/>
    </location>
</feature>
<evidence type="ECO:0000259" key="14">
    <source>
        <dbReference type="PROSITE" id="PS50110"/>
    </source>
</evidence>
<reference evidence="16 17" key="1">
    <citation type="submission" date="2019-11" db="EMBL/GenBank/DDBJ databases">
        <title>Type strains purchased from KCTC, JCM and DSMZ.</title>
        <authorList>
            <person name="Lu H."/>
        </authorList>
    </citation>
    <scope>NUCLEOTIDE SEQUENCE [LARGE SCALE GENOMIC DNA]</scope>
    <source>
        <strain evidence="16 17">JCM 31587</strain>
    </source>
</reference>
<dbReference type="Gene3D" id="1.20.120.160">
    <property type="entry name" value="HPT domain"/>
    <property type="match status" value="1"/>
</dbReference>
<feature type="modified residue" description="Phosphohistidine" evidence="9">
    <location>
        <position position="656"/>
    </location>
</feature>
<evidence type="ECO:0000313" key="17">
    <source>
        <dbReference type="Proteomes" id="UP000472320"/>
    </source>
</evidence>
<protein>
    <recommendedName>
        <fullName evidence="8">Virulence sensor protein BvgS</fullName>
        <ecNumber evidence="2">2.7.13.3</ecNumber>
    </recommendedName>
</protein>
<comment type="caution">
    <text evidence="16">The sequence shown here is derived from an EMBL/GenBank/DDBJ whole genome shotgun (WGS) entry which is preliminary data.</text>
</comment>
<evidence type="ECO:0000256" key="10">
    <source>
        <dbReference type="PROSITE-ProRule" id="PRU00169"/>
    </source>
</evidence>
<feature type="transmembrane region" description="Helical" evidence="12">
    <location>
        <begin position="65"/>
        <end position="84"/>
    </location>
</feature>
<dbReference type="InterPro" id="IPR048437">
    <property type="entry name" value="MASE11"/>
</dbReference>
<dbReference type="Proteomes" id="UP000472320">
    <property type="component" value="Unassembled WGS sequence"/>
</dbReference>
<dbReference type="PANTHER" id="PTHR45339">
    <property type="entry name" value="HYBRID SIGNAL TRANSDUCTION HISTIDINE KINASE J"/>
    <property type="match status" value="1"/>
</dbReference>
<dbReference type="Pfam" id="PF01627">
    <property type="entry name" value="Hpt"/>
    <property type="match status" value="1"/>
</dbReference>
<keyword evidence="4" id="KW-0732">Signal</keyword>
<accession>A0A6L6QKA1</accession>
<dbReference type="Gene3D" id="1.10.287.130">
    <property type="match status" value="1"/>
</dbReference>
<keyword evidence="12" id="KW-0472">Membrane</keyword>
<feature type="domain" description="HPt" evidence="15">
    <location>
        <begin position="617"/>
        <end position="710"/>
    </location>
</feature>
<dbReference type="InterPro" id="IPR008207">
    <property type="entry name" value="Sig_transdc_His_kin_Hpt_dom"/>
</dbReference>
<evidence type="ECO:0000256" key="3">
    <source>
        <dbReference type="ARBA" id="ARBA00022553"/>
    </source>
</evidence>
<dbReference type="SUPFAM" id="SSF55874">
    <property type="entry name" value="ATPase domain of HSP90 chaperone/DNA topoisomerase II/histidine kinase"/>
    <property type="match status" value="1"/>
</dbReference>
<dbReference type="InterPro" id="IPR001789">
    <property type="entry name" value="Sig_transdc_resp-reg_receiver"/>
</dbReference>
<evidence type="ECO:0000256" key="11">
    <source>
        <dbReference type="SAM" id="Coils"/>
    </source>
</evidence>
<dbReference type="SMART" id="SM00448">
    <property type="entry name" value="REC"/>
    <property type="match status" value="1"/>
</dbReference>
<gene>
    <name evidence="16" type="ORF">GM658_18180</name>
</gene>
<dbReference type="SUPFAM" id="SSF47226">
    <property type="entry name" value="Histidine-containing phosphotransfer domain, HPT domain"/>
    <property type="match status" value="1"/>
</dbReference>
<comment type="catalytic activity">
    <reaction evidence="1">
        <text>ATP + protein L-histidine = ADP + protein N-phospho-L-histidine.</text>
        <dbReference type="EC" id="2.7.13.3"/>
    </reaction>
</comment>
<dbReference type="PROSITE" id="PS50109">
    <property type="entry name" value="HIS_KIN"/>
    <property type="match status" value="1"/>
</dbReference>
<feature type="domain" description="Histidine kinase" evidence="13">
    <location>
        <begin position="233"/>
        <end position="451"/>
    </location>
</feature>
<comment type="function">
    <text evidence="7">Member of the two-component regulatory system BvgS/BvgA. Phosphorylates BvgA via a four-step phosphorelay in response to environmental signals.</text>
</comment>
<keyword evidence="5" id="KW-0902">Two-component regulatory system</keyword>
<proteinExistence type="predicted"/>
<dbReference type="EC" id="2.7.13.3" evidence="2"/>
<evidence type="ECO:0000256" key="4">
    <source>
        <dbReference type="ARBA" id="ARBA00022729"/>
    </source>
</evidence>
<dbReference type="Pfam" id="PF00512">
    <property type="entry name" value="HisKA"/>
    <property type="match status" value="1"/>
</dbReference>
<evidence type="ECO:0000256" key="1">
    <source>
        <dbReference type="ARBA" id="ARBA00000085"/>
    </source>
</evidence>
<dbReference type="OrthoDB" id="9796305at2"/>
<feature type="transmembrane region" description="Helical" evidence="12">
    <location>
        <begin position="168"/>
        <end position="193"/>
    </location>
</feature>
<evidence type="ECO:0000256" key="12">
    <source>
        <dbReference type="SAM" id="Phobius"/>
    </source>
</evidence>
<dbReference type="GO" id="GO:0005524">
    <property type="term" value="F:ATP binding"/>
    <property type="evidence" value="ECO:0007669"/>
    <property type="project" value="UniProtKB-KW"/>
</dbReference>